<evidence type="ECO:0000313" key="2">
    <source>
        <dbReference type="EMBL" id="KAG3224941.1"/>
    </source>
</evidence>
<sequence length="418" mass="45963">MVVRRETRAERQAFQDRIAGVHAEDRPRLMKEHRDFLNGTRVEDANFTSARPQSTSISDPRRPPIGKDASYLLANKQHAADTHRAVAGKAVAGSGKKRLVQKKQVNNDLWSDDDGDEDYVEEDVVEDEDDEDEAIAEQAVAAKKPTPRKASTKTTVTPTKRVVKKPRKKSSRTLAKEAREASVAAKKVAAATRRQSEVSASQRAGKEAEQAARKRLEEAGDKNCNGEKGSNKRKSAPSLNSSMPERDQDESDSRPSSSESPIRTANTTASQGHMPPSATQEAPSAITDSSASVEHESSVPDWSLDSDCDEDDEELAFLDDVEIQADPRLPPEIPVLGDTNVDAAESDVVAVDPEDVQVEGKADCDWPVLSREKLLNFAKDEVALAKMRKSGWERTRTNSRRTKTTLGCTRVRMGHLKM</sequence>
<feature type="compositionally biased region" description="Polar residues" evidence="1">
    <location>
        <begin position="46"/>
        <end position="58"/>
    </location>
</feature>
<reference evidence="2" key="1">
    <citation type="submission" date="2018-05" db="EMBL/GenBank/DDBJ databases">
        <title>Effector identification in a new, highly contiguous assembly of the strawberry crown rot pathogen Phytophthora cactorum.</title>
        <authorList>
            <person name="Armitage A.D."/>
            <person name="Nellist C.F."/>
            <person name="Bates H."/>
            <person name="Vickerstaff R.J."/>
            <person name="Harrison R.J."/>
        </authorList>
    </citation>
    <scope>NUCLEOTIDE SEQUENCE</scope>
    <source>
        <strain evidence="2">P421</strain>
    </source>
</reference>
<dbReference type="VEuPathDB" id="FungiDB:PC110_g19319"/>
<dbReference type="EMBL" id="RCMV01000097">
    <property type="protein sequence ID" value="KAG3224941.1"/>
    <property type="molecule type" value="Genomic_DNA"/>
</dbReference>
<comment type="caution">
    <text evidence="2">The sequence shown here is derived from an EMBL/GenBank/DDBJ whole genome shotgun (WGS) entry which is preliminary data.</text>
</comment>
<name>A0A8T1IKZ7_9STRA</name>
<evidence type="ECO:0000256" key="1">
    <source>
        <dbReference type="SAM" id="MobiDB-lite"/>
    </source>
</evidence>
<organism evidence="2 3">
    <name type="scientific">Phytophthora cactorum</name>
    <dbReference type="NCBI Taxonomy" id="29920"/>
    <lineage>
        <taxon>Eukaryota</taxon>
        <taxon>Sar</taxon>
        <taxon>Stramenopiles</taxon>
        <taxon>Oomycota</taxon>
        <taxon>Peronosporomycetes</taxon>
        <taxon>Peronosporales</taxon>
        <taxon>Peronosporaceae</taxon>
        <taxon>Phytophthora</taxon>
    </lineage>
</organism>
<feature type="compositionally biased region" description="Basic and acidic residues" evidence="1">
    <location>
        <begin position="204"/>
        <end position="225"/>
    </location>
</feature>
<dbReference type="AlphaFoldDB" id="A0A8T1IKZ7"/>
<protein>
    <submittedName>
        <fullName evidence="2">Uncharacterized protein</fullName>
    </submittedName>
</protein>
<proteinExistence type="predicted"/>
<feature type="compositionally biased region" description="Acidic residues" evidence="1">
    <location>
        <begin position="110"/>
        <end position="135"/>
    </location>
</feature>
<evidence type="ECO:0000313" key="3">
    <source>
        <dbReference type="Proteomes" id="UP000760860"/>
    </source>
</evidence>
<gene>
    <name evidence="2" type="ORF">PC129_g4404</name>
</gene>
<feature type="compositionally biased region" description="Polar residues" evidence="1">
    <location>
        <begin position="263"/>
        <end position="292"/>
    </location>
</feature>
<feature type="compositionally biased region" description="Low complexity" evidence="1">
    <location>
        <begin position="181"/>
        <end position="193"/>
    </location>
</feature>
<feature type="compositionally biased region" description="Low complexity" evidence="1">
    <location>
        <begin position="85"/>
        <end position="94"/>
    </location>
</feature>
<feature type="region of interest" description="Disordered" evidence="1">
    <location>
        <begin position="40"/>
        <end position="67"/>
    </location>
</feature>
<dbReference type="Proteomes" id="UP000760860">
    <property type="component" value="Unassembled WGS sequence"/>
</dbReference>
<feature type="region of interest" description="Disordered" evidence="1">
    <location>
        <begin position="83"/>
        <end position="311"/>
    </location>
</feature>
<accession>A0A8T1IKZ7</accession>
<feature type="compositionally biased region" description="Basic residues" evidence="1">
    <location>
        <begin position="161"/>
        <end position="171"/>
    </location>
</feature>